<evidence type="ECO:0000313" key="9">
    <source>
        <dbReference type="Proteomes" id="UP000282321"/>
    </source>
</evidence>
<reference evidence="8 9" key="1">
    <citation type="submission" date="2018-06" db="EMBL/GenBank/DDBJ databases">
        <title>Extensive metabolic versatility and redundancy in microbially diverse, dynamic hydrothermal sediments.</title>
        <authorList>
            <person name="Dombrowski N."/>
            <person name="Teske A."/>
            <person name="Baker B.J."/>
        </authorList>
    </citation>
    <scope>NUCLEOTIDE SEQUENCE [LARGE SCALE GENOMIC DNA]</scope>
    <source>
        <strain evidence="8">B35_G9</strain>
    </source>
</reference>
<evidence type="ECO:0000313" key="8">
    <source>
        <dbReference type="EMBL" id="RKX67693.1"/>
    </source>
</evidence>
<feature type="domain" description="4Fe-4S ferredoxin-type" evidence="7">
    <location>
        <begin position="133"/>
        <end position="162"/>
    </location>
</feature>
<dbReference type="EMBL" id="QNBC01000013">
    <property type="protein sequence ID" value="RKX67693.1"/>
    <property type="molecule type" value="Genomic_DNA"/>
</dbReference>
<dbReference type="InterPro" id="IPR011991">
    <property type="entry name" value="ArsR-like_HTH"/>
</dbReference>
<dbReference type="Gene3D" id="3.30.70.20">
    <property type="match status" value="1"/>
</dbReference>
<dbReference type="PROSITE" id="PS51379">
    <property type="entry name" value="4FE4S_FER_2"/>
    <property type="match status" value="2"/>
</dbReference>
<feature type="domain" description="HTH arsR-type" evidence="6">
    <location>
        <begin position="2"/>
        <end position="96"/>
    </location>
</feature>
<dbReference type="CDD" id="cd00090">
    <property type="entry name" value="HTH_ARSR"/>
    <property type="match status" value="1"/>
</dbReference>
<dbReference type="Gene3D" id="1.10.10.10">
    <property type="entry name" value="Winged helix-like DNA-binding domain superfamily/Winged helix DNA-binding domain"/>
    <property type="match status" value="1"/>
</dbReference>
<dbReference type="GO" id="GO:0003700">
    <property type="term" value="F:DNA-binding transcription factor activity"/>
    <property type="evidence" value="ECO:0007669"/>
    <property type="project" value="InterPro"/>
</dbReference>
<comment type="caution">
    <text evidence="8">The sequence shown here is derived from an EMBL/GenBank/DDBJ whole genome shotgun (WGS) entry which is preliminary data.</text>
</comment>
<keyword evidence="4" id="KW-0411">Iron-sulfur</keyword>
<keyword evidence="5" id="KW-0175">Coiled coil</keyword>
<dbReference type="InterPro" id="IPR001845">
    <property type="entry name" value="HTH_ArsR_DNA-bd_dom"/>
</dbReference>
<keyword evidence="3" id="KW-0408">Iron</keyword>
<dbReference type="GO" id="GO:0051539">
    <property type="term" value="F:4 iron, 4 sulfur cluster binding"/>
    <property type="evidence" value="ECO:0007669"/>
    <property type="project" value="UniProtKB-KW"/>
</dbReference>
<dbReference type="InterPro" id="IPR050572">
    <property type="entry name" value="Fe-S_Ferredoxin"/>
</dbReference>
<feature type="coiled-coil region" evidence="5">
    <location>
        <begin position="201"/>
        <end position="230"/>
    </location>
</feature>
<dbReference type="PANTHER" id="PTHR43687">
    <property type="entry name" value="ADENYLYLSULFATE REDUCTASE, BETA SUBUNIT"/>
    <property type="match status" value="1"/>
</dbReference>
<dbReference type="Pfam" id="PF12838">
    <property type="entry name" value="Fer4_7"/>
    <property type="match status" value="1"/>
</dbReference>
<protein>
    <submittedName>
        <fullName evidence="8">Uncharacterized protein</fullName>
    </submittedName>
</protein>
<feature type="domain" description="4Fe-4S ferredoxin-type" evidence="7">
    <location>
        <begin position="165"/>
        <end position="195"/>
    </location>
</feature>
<dbReference type="InterPro" id="IPR017896">
    <property type="entry name" value="4Fe4S_Fe-S-bd"/>
</dbReference>
<dbReference type="PRINTS" id="PR00778">
    <property type="entry name" value="HTHARSR"/>
</dbReference>
<organism evidence="8 9">
    <name type="scientific">candidate division TA06 bacterium</name>
    <dbReference type="NCBI Taxonomy" id="2250710"/>
    <lineage>
        <taxon>Bacteria</taxon>
        <taxon>Bacteria division TA06</taxon>
    </lineage>
</organism>
<dbReference type="InterPro" id="IPR017900">
    <property type="entry name" value="4Fe4S_Fe_S_CS"/>
</dbReference>
<dbReference type="NCBIfam" id="NF033788">
    <property type="entry name" value="HTH_metalloreg"/>
    <property type="match status" value="1"/>
</dbReference>
<proteinExistence type="predicted"/>
<dbReference type="SUPFAM" id="SSF54862">
    <property type="entry name" value="4Fe-4S ferredoxins"/>
    <property type="match status" value="1"/>
</dbReference>
<dbReference type="InterPro" id="IPR036388">
    <property type="entry name" value="WH-like_DNA-bd_sf"/>
</dbReference>
<dbReference type="Proteomes" id="UP000282321">
    <property type="component" value="Unassembled WGS sequence"/>
</dbReference>
<evidence type="ECO:0000256" key="5">
    <source>
        <dbReference type="SAM" id="Coils"/>
    </source>
</evidence>
<dbReference type="AlphaFoldDB" id="A0A660SAJ7"/>
<dbReference type="InterPro" id="IPR036390">
    <property type="entry name" value="WH_DNA-bd_sf"/>
</dbReference>
<gene>
    <name evidence="8" type="ORF">DRP44_01820</name>
</gene>
<accession>A0A660SAJ7</accession>
<sequence>MNDCYYCDERAAIFKALGNSVRLMILSEIAKGNSSLCELVDIIKRDKSTISRHLKILREMNLIEIKSSSNRVEYAISMDCIGNYFLCANDVMDRRIDMKIKLNDIIKKEAKMAEKLPEKFAKWHGIDRTKIPWYPVVDVDKCIGCKLCFVSCGRGVYDFDMEENKAVVAHKYQCLVGCSTCATICPVGAISFPERSMIQKVEKEEKVLVRIQEKAKKKKAEIDMEKVRKEAMDKLSKTKTSVKYEVVGHVFESALMKSIRDAIKDCKVDLVDISVESPSLKGCWDQKAPSLTKFTVVSTEMEDISQCIEKIDKIIKKAGMVLISKE</sequence>
<evidence type="ECO:0000256" key="4">
    <source>
        <dbReference type="ARBA" id="ARBA00023014"/>
    </source>
</evidence>
<dbReference type="PROSITE" id="PS50987">
    <property type="entry name" value="HTH_ARSR_2"/>
    <property type="match status" value="1"/>
</dbReference>
<dbReference type="GO" id="GO:0046872">
    <property type="term" value="F:metal ion binding"/>
    <property type="evidence" value="ECO:0007669"/>
    <property type="project" value="UniProtKB-KW"/>
</dbReference>
<evidence type="ECO:0000256" key="1">
    <source>
        <dbReference type="ARBA" id="ARBA00022485"/>
    </source>
</evidence>
<evidence type="ECO:0000256" key="2">
    <source>
        <dbReference type="ARBA" id="ARBA00022723"/>
    </source>
</evidence>
<evidence type="ECO:0000256" key="3">
    <source>
        <dbReference type="ARBA" id="ARBA00023004"/>
    </source>
</evidence>
<dbReference type="Pfam" id="PF01022">
    <property type="entry name" value="HTH_5"/>
    <property type="match status" value="1"/>
</dbReference>
<evidence type="ECO:0000259" key="7">
    <source>
        <dbReference type="PROSITE" id="PS51379"/>
    </source>
</evidence>
<dbReference type="PROSITE" id="PS00198">
    <property type="entry name" value="4FE4S_FER_1"/>
    <property type="match status" value="1"/>
</dbReference>
<keyword evidence="2" id="KW-0479">Metal-binding</keyword>
<dbReference type="PANTHER" id="PTHR43687:SF2">
    <property type="entry name" value="FERREDOXIN 3"/>
    <property type="match status" value="1"/>
</dbReference>
<name>A0A660SAJ7_UNCT6</name>
<dbReference type="SMART" id="SM00418">
    <property type="entry name" value="HTH_ARSR"/>
    <property type="match status" value="1"/>
</dbReference>
<evidence type="ECO:0000259" key="6">
    <source>
        <dbReference type="PROSITE" id="PS50987"/>
    </source>
</evidence>
<dbReference type="SUPFAM" id="SSF46785">
    <property type="entry name" value="Winged helix' DNA-binding domain"/>
    <property type="match status" value="1"/>
</dbReference>
<keyword evidence="1" id="KW-0004">4Fe-4S</keyword>